<dbReference type="Bgee" id="ENSOCUG00000027050">
    <property type="expression patterns" value="Expressed in skin of back and 13 other cell types or tissues"/>
</dbReference>
<keyword evidence="3" id="KW-0336">GPI-anchor</keyword>
<dbReference type="InParanoid" id="A0A5F9D039"/>
<evidence type="ECO:0000256" key="4">
    <source>
        <dbReference type="ARBA" id="ARBA00022729"/>
    </source>
</evidence>
<keyword evidence="2" id="KW-1003">Cell membrane</keyword>
<dbReference type="GO" id="GO:0034392">
    <property type="term" value="P:negative regulation of smooth muscle cell apoptotic process"/>
    <property type="evidence" value="ECO:0007669"/>
    <property type="project" value="Ensembl"/>
</dbReference>
<evidence type="ECO:0000256" key="1">
    <source>
        <dbReference type="ARBA" id="ARBA00004609"/>
    </source>
</evidence>
<reference evidence="10" key="2">
    <citation type="submission" date="2025-08" db="UniProtKB">
        <authorList>
            <consortium name="Ensembl"/>
        </authorList>
    </citation>
    <scope>IDENTIFICATION</scope>
    <source>
        <strain evidence="10">Thorbecke</strain>
    </source>
</reference>
<dbReference type="PANTHER" id="PTHR10624">
    <property type="entry name" value="UROKINASE PLASMINOGEN ACTIVATOR SURFACE RECEPTOR-RELATED"/>
    <property type="match status" value="1"/>
</dbReference>
<keyword evidence="7" id="KW-0449">Lipoprotein</keyword>
<keyword evidence="4" id="KW-0732">Signal</keyword>
<dbReference type="STRING" id="9986.ENSOCUP00000039470"/>
<evidence type="ECO:0000313" key="11">
    <source>
        <dbReference type="Proteomes" id="UP000001811"/>
    </source>
</evidence>
<dbReference type="SMR" id="A0A5F9D039"/>
<sequence>EPAAGTGSPGCPGPAPPSGSSPSPPLPFGLAGTPGRGLAPPLRLGLASQGFEGVGAGGRELGRAPREEPHGEPVPDRPAGVLPPQPRPPHPRRSVEGPRHGGLLWGPPPPEAPPPAEATPSPASPPRARKSFPESARPRAPRCGSVGVGLPEAPPLRPRLLSAVHGQFSVAVRGCGSGLPGKNDRGLDLHGLLAFIQLQQCAQDRCNVKLNLTSRALDPAGNESAYEPNGVECYSCVGRSREACQGTAPPVVSCYNASDRVYKGCFDGNVTLTAANVTVSLPVRGCVQDEFCTRDGVTGPGFTLSGSCCQGSRCNSDLRNKTYFSPRIPPLVLLTPPSTAAAPATRASSSSAPSTPAATARPSTAKPTPAPTSHTTAQEVEVEAPREEEPRLAGGVAGHQDRRNMGQYPAKGGTQYPSNRGVAAPATGLALLVWAVAAGALL</sequence>
<reference evidence="10 11" key="1">
    <citation type="journal article" date="2011" name="Nature">
        <title>A high-resolution map of human evolutionary constraint using 29 mammals.</title>
        <authorList>
            <person name="Lindblad-Toh K."/>
            <person name="Garber M."/>
            <person name="Zuk O."/>
            <person name="Lin M.F."/>
            <person name="Parker B.J."/>
            <person name="Washietl S."/>
            <person name="Kheradpour P."/>
            <person name="Ernst J."/>
            <person name="Jordan G."/>
            <person name="Mauceli E."/>
            <person name="Ward L.D."/>
            <person name="Lowe C.B."/>
            <person name="Holloway A.K."/>
            <person name="Clamp M."/>
            <person name="Gnerre S."/>
            <person name="Alfoldi J."/>
            <person name="Beal K."/>
            <person name="Chang J."/>
            <person name="Clawson H."/>
            <person name="Cuff J."/>
            <person name="Di Palma F."/>
            <person name="Fitzgerald S."/>
            <person name="Flicek P."/>
            <person name="Guttman M."/>
            <person name="Hubisz M.J."/>
            <person name="Jaffe D.B."/>
            <person name="Jungreis I."/>
            <person name="Kent W.J."/>
            <person name="Kostka D."/>
            <person name="Lara M."/>
            <person name="Martins A.L."/>
            <person name="Massingham T."/>
            <person name="Moltke I."/>
            <person name="Raney B.J."/>
            <person name="Rasmussen M.D."/>
            <person name="Robinson J."/>
            <person name="Stark A."/>
            <person name="Vilella A.J."/>
            <person name="Wen J."/>
            <person name="Xie X."/>
            <person name="Zody M.C."/>
            <person name="Baldwin J."/>
            <person name="Bloom T."/>
            <person name="Chin C.W."/>
            <person name="Heiman D."/>
            <person name="Nicol R."/>
            <person name="Nusbaum C."/>
            <person name="Young S."/>
            <person name="Wilkinson J."/>
            <person name="Worley K.C."/>
            <person name="Kovar C.L."/>
            <person name="Muzny D.M."/>
            <person name="Gibbs R.A."/>
            <person name="Cree A."/>
            <person name="Dihn H.H."/>
            <person name="Fowler G."/>
            <person name="Jhangiani S."/>
            <person name="Joshi V."/>
            <person name="Lee S."/>
            <person name="Lewis L.R."/>
            <person name="Nazareth L.V."/>
            <person name="Okwuonu G."/>
            <person name="Santibanez J."/>
            <person name="Warren W.C."/>
            <person name="Mardis E.R."/>
            <person name="Weinstock G.M."/>
            <person name="Wilson R.K."/>
            <person name="Delehaunty K."/>
            <person name="Dooling D."/>
            <person name="Fronik C."/>
            <person name="Fulton L."/>
            <person name="Fulton B."/>
            <person name="Graves T."/>
            <person name="Minx P."/>
            <person name="Sodergren E."/>
            <person name="Birney E."/>
            <person name="Margulies E.H."/>
            <person name="Herrero J."/>
            <person name="Green E.D."/>
            <person name="Haussler D."/>
            <person name="Siepel A."/>
            <person name="Goldman N."/>
            <person name="Pollard K.S."/>
            <person name="Pedersen J.S."/>
            <person name="Lander E.S."/>
            <person name="Kellis M."/>
        </authorList>
    </citation>
    <scope>NUCLEOTIDE SEQUENCE [LARGE SCALE GENOMIC DNA]</scope>
    <source>
        <strain evidence="11">Thorbecke</strain>
    </source>
</reference>
<evidence type="ECO:0000256" key="5">
    <source>
        <dbReference type="ARBA" id="ARBA00023136"/>
    </source>
</evidence>
<evidence type="ECO:0000256" key="2">
    <source>
        <dbReference type="ARBA" id="ARBA00022475"/>
    </source>
</evidence>
<dbReference type="PANTHER" id="PTHR10624:SF8">
    <property type="entry name" value="LY6_PLAUR DOMAIN-CONTAINING PROTEIN 3"/>
    <property type="match status" value="1"/>
</dbReference>
<feature type="region of interest" description="Disordered" evidence="8">
    <location>
        <begin position="1"/>
        <end position="147"/>
    </location>
</feature>
<dbReference type="InterPro" id="IPR016054">
    <property type="entry name" value="LY6_UPA_recep-like"/>
</dbReference>
<feature type="compositionally biased region" description="Pro residues" evidence="8">
    <location>
        <begin position="11"/>
        <end position="27"/>
    </location>
</feature>
<dbReference type="GO" id="GO:0098552">
    <property type="term" value="C:side of membrane"/>
    <property type="evidence" value="ECO:0007669"/>
    <property type="project" value="UniProtKB-KW"/>
</dbReference>
<feature type="compositionally biased region" description="Low complexity" evidence="8">
    <location>
        <begin position="28"/>
        <end position="47"/>
    </location>
</feature>
<keyword evidence="5" id="KW-0472">Membrane</keyword>
<keyword evidence="11" id="KW-1185">Reference proteome</keyword>
<evidence type="ECO:0000256" key="8">
    <source>
        <dbReference type="SAM" id="MobiDB-lite"/>
    </source>
</evidence>
<dbReference type="Gene3D" id="2.10.60.10">
    <property type="entry name" value="CD59"/>
    <property type="match status" value="1"/>
</dbReference>
<organism evidence="10 11">
    <name type="scientific">Oryctolagus cuniculus</name>
    <name type="common">Rabbit</name>
    <dbReference type="NCBI Taxonomy" id="9986"/>
    <lineage>
        <taxon>Eukaryota</taxon>
        <taxon>Metazoa</taxon>
        <taxon>Chordata</taxon>
        <taxon>Craniata</taxon>
        <taxon>Vertebrata</taxon>
        <taxon>Euteleostomi</taxon>
        <taxon>Mammalia</taxon>
        <taxon>Eutheria</taxon>
        <taxon>Euarchontoglires</taxon>
        <taxon>Glires</taxon>
        <taxon>Lagomorpha</taxon>
        <taxon>Leporidae</taxon>
        <taxon>Oryctolagus</taxon>
    </lineage>
</organism>
<dbReference type="Pfam" id="PF00021">
    <property type="entry name" value="UPAR_LY6"/>
    <property type="match status" value="1"/>
</dbReference>
<feature type="compositionally biased region" description="Basic and acidic residues" evidence="8">
    <location>
        <begin position="60"/>
        <end position="75"/>
    </location>
</feature>
<proteinExistence type="predicted"/>
<dbReference type="AlphaFoldDB" id="A0A5F9D039"/>
<dbReference type="InterPro" id="IPR045860">
    <property type="entry name" value="Snake_toxin-like_sf"/>
</dbReference>
<dbReference type="GeneTree" id="ENSGT00940000153599"/>
<feature type="compositionally biased region" description="Low complexity" evidence="8">
    <location>
        <begin position="335"/>
        <end position="379"/>
    </location>
</feature>
<dbReference type="FunFam" id="2.10.60.10:FF:000016">
    <property type="entry name" value="LY6/PLAUR domain containing 3"/>
    <property type="match status" value="1"/>
</dbReference>
<evidence type="ECO:0000256" key="6">
    <source>
        <dbReference type="ARBA" id="ARBA00023180"/>
    </source>
</evidence>
<dbReference type="FunCoup" id="A0A5F9D039">
    <property type="interactions" value="284"/>
</dbReference>
<comment type="subcellular location">
    <subcellularLocation>
        <location evidence="1">Cell membrane</location>
        <topology evidence="1">Lipid-anchor</topology>
        <topology evidence="1">GPI-anchor</topology>
    </subcellularLocation>
</comment>
<evidence type="ECO:0000256" key="7">
    <source>
        <dbReference type="ARBA" id="ARBA00023288"/>
    </source>
</evidence>
<dbReference type="Proteomes" id="UP000001811">
    <property type="component" value="Unplaced"/>
</dbReference>
<keyword evidence="6" id="KW-0325">Glycoprotein</keyword>
<dbReference type="GO" id="GO:0005886">
    <property type="term" value="C:plasma membrane"/>
    <property type="evidence" value="ECO:0007669"/>
    <property type="project" value="UniProtKB-SubCell"/>
</dbReference>
<gene>
    <name evidence="10" type="primary">LYPD3</name>
</gene>
<reference evidence="10" key="3">
    <citation type="submission" date="2025-09" db="UniProtKB">
        <authorList>
            <consortium name="Ensembl"/>
        </authorList>
    </citation>
    <scope>IDENTIFICATION</scope>
    <source>
        <strain evidence="10">Thorbecke</strain>
    </source>
</reference>
<feature type="compositionally biased region" description="Pro residues" evidence="8">
    <location>
        <begin position="106"/>
        <end position="125"/>
    </location>
</feature>
<dbReference type="Ensembl" id="ENSOCUT00000034875.1">
    <property type="protein sequence ID" value="ENSOCUP00000039470.1"/>
    <property type="gene ID" value="ENSOCUG00000027050.2"/>
</dbReference>
<protein>
    <submittedName>
        <fullName evidence="10">LY6/PLAUR domain containing 3</fullName>
    </submittedName>
</protein>
<dbReference type="CDD" id="cd23563">
    <property type="entry name" value="TFP_LU_ECD_LYPD3_rpt2"/>
    <property type="match status" value="1"/>
</dbReference>
<dbReference type="SUPFAM" id="SSF57302">
    <property type="entry name" value="Snake toxin-like"/>
    <property type="match status" value="2"/>
</dbReference>
<accession>A0A5F9D039</accession>
<name>A0A5F9D039_RABIT</name>
<evidence type="ECO:0000259" key="9">
    <source>
        <dbReference type="Pfam" id="PF00021"/>
    </source>
</evidence>
<feature type="domain" description="UPAR/Ly6" evidence="9">
    <location>
        <begin position="230"/>
        <end position="316"/>
    </location>
</feature>
<feature type="region of interest" description="Disordered" evidence="8">
    <location>
        <begin position="335"/>
        <end position="404"/>
    </location>
</feature>
<evidence type="ECO:0000313" key="10">
    <source>
        <dbReference type="Ensembl" id="ENSOCUP00000039470.1"/>
    </source>
</evidence>
<evidence type="ECO:0000256" key="3">
    <source>
        <dbReference type="ARBA" id="ARBA00022622"/>
    </source>
</evidence>